<organism evidence="1 2">
    <name type="scientific">Vigna unguiculata</name>
    <name type="common">Cowpea</name>
    <dbReference type="NCBI Taxonomy" id="3917"/>
    <lineage>
        <taxon>Eukaryota</taxon>
        <taxon>Viridiplantae</taxon>
        <taxon>Streptophyta</taxon>
        <taxon>Embryophyta</taxon>
        <taxon>Tracheophyta</taxon>
        <taxon>Spermatophyta</taxon>
        <taxon>Magnoliopsida</taxon>
        <taxon>eudicotyledons</taxon>
        <taxon>Gunneridae</taxon>
        <taxon>Pentapetalae</taxon>
        <taxon>rosids</taxon>
        <taxon>fabids</taxon>
        <taxon>Fabales</taxon>
        <taxon>Fabaceae</taxon>
        <taxon>Papilionoideae</taxon>
        <taxon>50 kb inversion clade</taxon>
        <taxon>NPAAA clade</taxon>
        <taxon>indigoferoid/millettioid clade</taxon>
        <taxon>Phaseoleae</taxon>
        <taxon>Vigna</taxon>
    </lineage>
</organism>
<dbReference type="EMBL" id="CP039348">
    <property type="protein sequence ID" value="QCD89257.1"/>
    <property type="molecule type" value="Genomic_DNA"/>
</dbReference>
<dbReference type="Proteomes" id="UP000501690">
    <property type="component" value="Linkage Group LG4"/>
</dbReference>
<sequence>MAKEVARNSTCSEELQGSRSPMCWSWLMTRCCGKVECWKRRVVVRSQSKWEGSRDEVMWKC</sequence>
<accession>A0A4D6LKZ7</accession>
<evidence type="ECO:0000313" key="2">
    <source>
        <dbReference type="Proteomes" id="UP000501690"/>
    </source>
</evidence>
<protein>
    <submittedName>
        <fullName evidence="1">Uncharacterized protein</fullName>
    </submittedName>
</protein>
<reference evidence="1 2" key="1">
    <citation type="submission" date="2019-04" db="EMBL/GenBank/DDBJ databases">
        <title>An improved genome assembly and genetic linkage map for asparagus bean, Vigna unguiculata ssp. sesquipedialis.</title>
        <authorList>
            <person name="Xia Q."/>
            <person name="Zhang R."/>
            <person name="Dong Y."/>
        </authorList>
    </citation>
    <scope>NUCLEOTIDE SEQUENCE [LARGE SCALE GENOMIC DNA]</scope>
    <source>
        <tissue evidence="1">Leaf</tissue>
    </source>
</reference>
<name>A0A4D6LKZ7_VIGUN</name>
<gene>
    <name evidence="1" type="ORF">DEO72_LG4g201</name>
</gene>
<dbReference type="AlphaFoldDB" id="A0A4D6LKZ7"/>
<evidence type="ECO:0000313" key="1">
    <source>
        <dbReference type="EMBL" id="QCD89257.1"/>
    </source>
</evidence>
<keyword evidence="2" id="KW-1185">Reference proteome</keyword>
<proteinExistence type="predicted"/>